<evidence type="ECO:0000313" key="2">
    <source>
        <dbReference type="EMBL" id="MBB5753210.1"/>
    </source>
</evidence>
<feature type="region of interest" description="Disordered" evidence="1">
    <location>
        <begin position="1"/>
        <end position="67"/>
    </location>
</feature>
<sequence length="67" mass="7065">MSTTSNPLIPPILPENEAAAANAPEPDSERAEAEKARVGKRLMKEGALPLGTAEETPEEACDPQDHA</sequence>
<feature type="compositionally biased region" description="Basic and acidic residues" evidence="1">
    <location>
        <begin position="27"/>
        <end position="37"/>
    </location>
</feature>
<dbReference type="RefSeq" id="WP_183855805.1">
    <property type="nucleotide sequence ID" value="NZ_JACHOO010000004.1"/>
</dbReference>
<reference evidence="2 3" key="1">
    <citation type="submission" date="2020-08" db="EMBL/GenBank/DDBJ databases">
        <title>Genomic Encyclopedia of Type Strains, Phase IV (KMG-IV): sequencing the most valuable type-strain genomes for metagenomic binning, comparative biology and taxonomic classification.</title>
        <authorList>
            <person name="Goeker M."/>
        </authorList>
    </citation>
    <scope>NUCLEOTIDE SEQUENCE [LARGE SCALE GENOMIC DNA]</scope>
    <source>
        <strain evidence="2 3">DSM 16268</strain>
    </source>
</reference>
<name>A0A7W9FM58_9HYPH</name>
<feature type="compositionally biased region" description="Acidic residues" evidence="1">
    <location>
        <begin position="55"/>
        <end position="67"/>
    </location>
</feature>
<gene>
    <name evidence="2" type="ORF">GGQ63_002276</name>
</gene>
<protein>
    <submittedName>
        <fullName evidence="2">Uncharacterized protein</fullName>
    </submittedName>
</protein>
<proteinExistence type="predicted"/>
<evidence type="ECO:0000313" key="3">
    <source>
        <dbReference type="Proteomes" id="UP000523821"/>
    </source>
</evidence>
<feature type="compositionally biased region" description="Low complexity" evidence="1">
    <location>
        <begin position="14"/>
        <end position="25"/>
    </location>
</feature>
<dbReference type="EMBL" id="JACHOO010000004">
    <property type="protein sequence ID" value="MBB5753210.1"/>
    <property type="molecule type" value="Genomic_DNA"/>
</dbReference>
<dbReference type="Proteomes" id="UP000523821">
    <property type="component" value="Unassembled WGS sequence"/>
</dbReference>
<keyword evidence="3" id="KW-1185">Reference proteome</keyword>
<organism evidence="2 3">
    <name type="scientific">Prosthecomicrobium pneumaticum</name>
    <dbReference type="NCBI Taxonomy" id="81895"/>
    <lineage>
        <taxon>Bacteria</taxon>
        <taxon>Pseudomonadati</taxon>
        <taxon>Pseudomonadota</taxon>
        <taxon>Alphaproteobacteria</taxon>
        <taxon>Hyphomicrobiales</taxon>
        <taxon>Kaistiaceae</taxon>
        <taxon>Prosthecomicrobium</taxon>
    </lineage>
</organism>
<comment type="caution">
    <text evidence="2">The sequence shown here is derived from an EMBL/GenBank/DDBJ whole genome shotgun (WGS) entry which is preliminary data.</text>
</comment>
<accession>A0A7W9FM58</accession>
<dbReference type="AlphaFoldDB" id="A0A7W9FM58"/>
<evidence type="ECO:0000256" key="1">
    <source>
        <dbReference type="SAM" id="MobiDB-lite"/>
    </source>
</evidence>